<protein>
    <submittedName>
        <fullName evidence="1">Uncharacterized protein</fullName>
    </submittedName>
</protein>
<name>G2YH05_BOTF4</name>
<reference evidence="2" key="1">
    <citation type="journal article" date="2011" name="PLoS Genet.">
        <title>Genomic analysis of the necrotrophic fungal pathogens Sclerotinia sclerotiorum and Botrytis cinerea.</title>
        <authorList>
            <person name="Amselem J."/>
            <person name="Cuomo C.A."/>
            <person name="van Kan J.A."/>
            <person name="Viaud M."/>
            <person name="Benito E.P."/>
            <person name="Couloux A."/>
            <person name="Coutinho P.M."/>
            <person name="de Vries R.P."/>
            <person name="Dyer P.S."/>
            <person name="Fillinger S."/>
            <person name="Fournier E."/>
            <person name="Gout L."/>
            <person name="Hahn M."/>
            <person name="Kohn L."/>
            <person name="Lapalu N."/>
            <person name="Plummer K.M."/>
            <person name="Pradier J.M."/>
            <person name="Quevillon E."/>
            <person name="Sharon A."/>
            <person name="Simon A."/>
            <person name="ten Have A."/>
            <person name="Tudzynski B."/>
            <person name="Tudzynski P."/>
            <person name="Wincker P."/>
            <person name="Andrew M."/>
            <person name="Anthouard V."/>
            <person name="Beever R.E."/>
            <person name="Beffa R."/>
            <person name="Benoit I."/>
            <person name="Bouzid O."/>
            <person name="Brault B."/>
            <person name="Chen Z."/>
            <person name="Choquer M."/>
            <person name="Collemare J."/>
            <person name="Cotton P."/>
            <person name="Danchin E.G."/>
            <person name="Da Silva C."/>
            <person name="Gautier A."/>
            <person name="Giraud C."/>
            <person name="Giraud T."/>
            <person name="Gonzalez C."/>
            <person name="Grossetete S."/>
            <person name="Guldener U."/>
            <person name="Henrissat B."/>
            <person name="Howlett B.J."/>
            <person name="Kodira C."/>
            <person name="Kretschmer M."/>
            <person name="Lappartient A."/>
            <person name="Leroch M."/>
            <person name="Levis C."/>
            <person name="Mauceli E."/>
            <person name="Neuveglise C."/>
            <person name="Oeser B."/>
            <person name="Pearson M."/>
            <person name="Poulain J."/>
            <person name="Poussereau N."/>
            <person name="Quesneville H."/>
            <person name="Rascle C."/>
            <person name="Schumacher J."/>
            <person name="Segurens B."/>
            <person name="Sexton A."/>
            <person name="Silva E."/>
            <person name="Sirven C."/>
            <person name="Soanes D.M."/>
            <person name="Talbot N.J."/>
            <person name="Templeton M."/>
            <person name="Yandava C."/>
            <person name="Yarden O."/>
            <person name="Zeng Q."/>
            <person name="Rollins J.A."/>
            <person name="Lebrun M.H."/>
            <person name="Dickman M."/>
        </authorList>
    </citation>
    <scope>NUCLEOTIDE SEQUENCE [LARGE SCALE GENOMIC DNA]</scope>
    <source>
        <strain evidence="2">T4</strain>
    </source>
</reference>
<evidence type="ECO:0000313" key="1">
    <source>
        <dbReference type="EMBL" id="CCD51039.1"/>
    </source>
</evidence>
<dbReference type="AlphaFoldDB" id="G2YH05"/>
<dbReference type="InParanoid" id="G2YH05"/>
<dbReference type="EMBL" id="FQ790332">
    <property type="protein sequence ID" value="CCD51039.1"/>
    <property type="molecule type" value="Genomic_DNA"/>
</dbReference>
<accession>G2YH05</accession>
<proteinExistence type="predicted"/>
<gene>
    <name evidence="1" type="ORF">BofuT4_P023070.1</name>
</gene>
<organism evidence="1 2">
    <name type="scientific">Botryotinia fuckeliana (strain T4)</name>
    <name type="common">Noble rot fungus</name>
    <name type="synonym">Botrytis cinerea</name>
    <dbReference type="NCBI Taxonomy" id="999810"/>
    <lineage>
        <taxon>Eukaryota</taxon>
        <taxon>Fungi</taxon>
        <taxon>Dikarya</taxon>
        <taxon>Ascomycota</taxon>
        <taxon>Pezizomycotina</taxon>
        <taxon>Leotiomycetes</taxon>
        <taxon>Helotiales</taxon>
        <taxon>Sclerotiniaceae</taxon>
        <taxon>Botrytis</taxon>
    </lineage>
</organism>
<sequence length="129" mass="14821">MSQFIDPSNSKNQCLTKSVVQDCTFFGGDDLVSKSHLEAMRLLMDFRGAHQRLKVDHGRTGAQLRSVELKARKNDELFDGMSDKLEAYEDAEVANLVDHNQNLKAQVAKSQKYGTHRVLRQYHQRIQRM</sequence>
<dbReference type="HOGENOM" id="CLU_1948511_0_0_1"/>
<evidence type="ECO:0000313" key="2">
    <source>
        <dbReference type="Proteomes" id="UP000008177"/>
    </source>
</evidence>
<dbReference type="Proteomes" id="UP000008177">
    <property type="component" value="Unplaced contigs"/>
</dbReference>